<evidence type="ECO:0000313" key="2">
    <source>
        <dbReference type="Proteomes" id="UP001217089"/>
    </source>
</evidence>
<evidence type="ECO:0008006" key="3">
    <source>
        <dbReference type="Google" id="ProtNLM"/>
    </source>
</evidence>
<comment type="caution">
    <text evidence="1">The sequence shown here is derived from an EMBL/GenBank/DDBJ whole genome shotgun (WGS) entry which is preliminary data.</text>
</comment>
<evidence type="ECO:0000313" key="1">
    <source>
        <dbReference type="EMBL" id="KAJ8310457.1"/>
    </source>
</evidence>
<gene>
    <name evidence="1" type="ORF">KUTeg_012322</name>
</gene>
<organism evidence="1 2">
    <name type="scientific">Tegillarca granosa</name>
    <name type="common">Malaysian cockle</name>
    <name type="synonym">Anadara granosa</name>
    <dbReference type="NCBI Taxonomy" id="220873"/>
    <lineage>
        <taxon>Eukaryota</taxon>
        <taxon>Metazoa</taxon>
        <taxon>Spiralia</taxon>
        <taxon>Lophotrochozoa</taxon>
        <taxon>Mollusca</taxon>
        <taxon>Bivalvia</taxon>
        <taxon>Autobranchia</taxon>
        <taxon>Pteriomorphia</taxon>
        <taxon>Arcoida</taxon>
        <taxon>Arcoidea</taxon>
        <taxon>Arcidae</taxon>
        <taxon>Tegillarca</taxon>
    </lineage>
</organism>
<dbReference type="Proteomes" id="UP001217089">
    <property type="component" value="Unassembled WGS sequence"/>
</dbReference>
<accession>A0ABQ9F2H2</accession>
<proteinExistence type="predicted"/>
<name>A0ABQ9F2H2_TEGGR</name>
<keyword evidence="2" id="KW-1185">Reference proteome</keyword>
<reference evidence="1 2" key="1">
    <citation type="submission" date="2022-12" db="EMBL/GenBank/DDBJ databases">
        <title>Chromosome-level genome of Tegillarca granosa.</title>
        <authorList>
            <person name="Kim J."/>
        </authorList>
    </citation>
    <scope>NUCLEOTIDE SEQUENCE [LARGE SCALE GENOMIC DNA]</scope>
    <source>
        <strain evidence="1">Teg-2019</strain>
        <tissue evidence="1">Adductor muscle</tissue>
    </source>
</reference>
<dbReference type="EMBL" id="JARBDR010000640">
    <property type="protein sequence ID" value="KAJ8310457.1"/>
    <property type="molecule type" value="Genomic_DNA"/>
</dbReference>
<protein>
    <recommendedName>
        <fullName evidence="3">Ubiquitin-like domain-containing protein</fullName>
    </recommendedName>
</protein>
<sequence>MGEAGRNGRESAADIRIFKVRSAVNHSERYRIEAGNYNELITNIKKRFNFKENDVLELRYESDSALVQSDSDLHFRIKNEFLTVYNLTRGEPHFEIGVPPRKKRKNQVNNIYNIEKVENMQVGKVNGLEV</sequence>